<dbReference type="InterPro" id="IPR003661">
    <property type="entry name" value="HisK_dim/P_dom"/>
</dbReference>
<evidence type="ECO:0000256" key="10">
    <source>
        <dbReference type="ARBA" id="ARBA00022777"/>
    </source>
</evidence>
<dbReference type="InterPro" id="IPR050980">
    <property type="entry name" value="2C_sensor_his_kinase"/>
</dbReference>
<dbReference type="CDD" id="cd06225">
    <property type="entry name" value="HAMP"/>
    <property type="match status" value="1"/>
</dbReference>
<dbReference type="Gene3D" id="3.30.565.10">
    <property type="entry name" value="Histidine kinase-like ATPase, C-terminal domain"/>
    <property type="match status" value="1"/>
</dbReference>
<protein>
    <recommendedName>
        <fullName evidence="3">histidine kinase</fullName>
        <ecNumber evidence="3">2.7.13.3</ecNumber>
    </recommendedName>
</protein>
<comment type="catalytic activity">
    <reaction evidence="1">
        <text>ATP + protein L-histidine = ADP + protein N-phospho-L-histidine.</text>
        <dbReference type="EC" id="2.7.13.3"/>
    </reaction>
</comment>
<dbReference type="SUPFAM" id="SSF55874">
    <property type="entry name" value="ATPase domain of HSP90 chaperone/DNA topoisomerase II/histidine kinase"/>
    <property type="match status" value="1"/>
</dbReference>
<evidence type="ECO:0000256" key="15">
    <source>
        <dbReference type="SAM" id="Phobius"/>
    </source>
</evidence>
<dbReference type="Pfam" id="PF00672">
    <property type="entry name" value="HAMP"/>
    <property type="match status" value="1"/>
</dbReference>
<dbReference type="SMART" id="SM00304">
    <property type="entry name" value="HAMP"/>
    <property type="match status" value="1"/>
</dbReference>
<dbReference type="InterPro" id="IPR038421">
    <property type="entry name" value="RisS_PPD_sf"/>
</dbReference>
<dbReference type="EMBL" id="JACHGB010000001">
    <property type="protein sequence ID" value="MBB5270559.1"/>
    <property type="molecule type" value="Genomic_DNA"/>
</dbReference>
<evidence type="ECO:0000256" key="9">
    <source>
        <dbReference type="ARBA" id="ARBA00022741"/>
    </source>
</evidence>
<evidence type="ECO:0000256" key="13">
    <source>
        <dbReference type="ARBA" id="ARBA00023012"/>
    </source>
</evidence>
<reference evidence="18 19" key="1">
    <citation type="submission" date="2020-08" db="EMBL/GenBank/DDBJ databases">
        <title>Genomic Encyclopedia of Type Strains, Phase IV (KMG-IV): sequencing the most valuable type-strain genomes for metagenomic binning, comparative biology and taxonomic classification.</title>
        <authorList>
            <person name="Goeker M."/>
        </authorList>
    </citation>
    <scope>NUCLEOTIDE SEQUENCE [LARGE SCALE GENOMIC DNA]</scope>
    <source>
        <strain evidence="18 19">DSM 29781</strain>
    </source>
</reference>
<dbReference type="Pfam" id="PF00512">
    <property type="entry name" value="HisKA"/>
    <property type="match status" value="1"/>
</dbReference>
<name>A0A7W8HEE8_9BURK</name>
<dbReference type="CDD" id="cd00075">
    <property type="entry name" value="HATPase"/>
    <property type="match status" value="1"/>
</dbReference>
<evidence type="ECO:0000313" key="18">
    <source>
        <dbReference type="EMBL" id="MBB5270559.1"/>
    </source>
</evidence>
<feature type="transmembrane region" description="Helical" evidence="15">
    <location>
        <begin position="151"/>
        <end position="169"/>
    </location>
</feature>
<dbReference type="InterPro" id="IPR004358">
    <property type="entry name" value="Sig_transdc_His_kin-like_C"/>
</dbReference>
<proteinExistence type="predicted"/>
<keyword evidence="5" id="KW-0997">Cell inner membrane</keyword>
<dbReference type="InterPro" id="IPR036097">
    <property type="entry name" value="HisK_dim/P_sf"/>
</dbReference>
<accession>A0A7W8HEE8</accession>
<dbReference type="InterPro" id="IPR032408">
    <property type="entry name" value="RisS_PPD"/>
</dbReference>
<keyword evidence="11" id="KW-0067">ATP-binding</keyword>
<dbReference type="PROSITE" id="PS50109">
    <property type="entry name" value="HIS_KIN"/>
    <property type="match status" value="1"/>
</dbReference>
<dbReference type="Pfam" id="PF02518">
    <property type="entry name" value="HATPase_c"/>
    <property type="match status" value="1"/>
</dbReference>
<comment type="subcellular location">
    <subcellularLocation>
        <location evidence="2">Cell inner membrane</location>
        <topology evidence="2">Multi-pass membrane protein</topology>
    </subcellularLocation>
</comment>
<dbReference type="SMART" id="SM00387">
    <property type="entry name" value="HATPase_c"/>
    <property type="match status" value="1"/>
</dbReference>
<dbReference type="GO" id="GO:0005886">
    <property type="term" value="C:plasma membrane"/>
    <property type="evidence" value="ECO:0007669"/>
    <property type="project" value="UniProtKB-SubCell"/>
</dbReference>
<evidence type="ECO:0000313" key="19">
    <source>
        <dbReference type="Proteomes" id="UP000532440"/>
    </source>
</evidence>
<evidence type="ECO:0000256" key="2">
    <source>
        <dbReference type="ARBA" id="ARBA00004429"/>
    </source>
</evidence>
<keyword evidence="10 18" id="KW-0418">Kinase</keyword>
<dbReference type="InterPro" id="IPR036890">
    <property type="entry name" value="HATPase_C_sf"/>
</dbReference>
<evidence type="ECO:0000256" key="1">
    <source>
        <dbReference type="ARBA" id="ARBA00000085"/>
    </source>
</evidence>
<evidence type="ECO:0000256" key="6">
    <source>
        <dbReference type="ARBA" id="ARBA00022553"/>
    </source>
</evidence>
<evidence type="ECO:0000256" key="7">
    <source>
        <dbReference type="ARBA" id="ARBA00022679"/>
    </source>
</evidence>
<keyword evidence="4" id="KW-1003">Cell membrane</keyword>
<evidence type="ECO:0000256" key="4">
    <source>
        <dbReference type="ARBA" id="ARBA00022475"/>
    </source>
</evidence>
<evidence type="ECO:0000259" key="16">
    <source>
        <dbReference type="PROSITE" id="PS50109"/>
    </source>
</evidence>
<keyword evidence="6" id="KW-0597">Phosphoprotein</keyword>
<keyword evidence="19" id="KW-1185">Reference proteome</keyword>
<dbReference type="SUPFAM" id="SSF47384">
    <property type="entry name" value="Homodimeric domain of signal transducing histidine kinase"/>
    <property type="match status" value="1"/>
</dbReference>
<keyword evidence="14 15" id="KW-0472">Membrane</keyword>
<dbReference type="InterPro" id="IPR005467">
    <property type="entry name" value="His_kinase_dom"/>
</dbReference>
<dbReference type="SUPFAM" id="SSF158472">
    <property type="entry name" value="HAMP domain-like"/>
    <property type="match status" value="1"/>
</dbReference>
<evidence type="ECO:0000259" key="17">
    <source>
        <dbReference type="PROSITE" id="PS50885"/>
    </source>
</evidence>
<keyword evidence="13" id="KW-0902">Two-component regulatory system</keyword>
<feature type="domain" description="Histidine kinase" evidence="16">
    <location>
        <begin position="231"/>
        <end position="443"/>
    </location>
</feature>
<dbReference type="PANTHER" id="PTHR44936:SF5">
    <property type="entry name" value="SENSOR HISTIDINE KINASE ENVZ"/>
    <property type="match status" value="1"/>
</dbReference>
<keyword evidence="7 18" id="KW-0808">Transferase</keyword>
<gene>
    <name evidence="18" type="ORF">HNQ70_000543</name>
</gene>
<evidence type="ECO:0000256" key="8">
    <source>
        <dbReference type="ARBA" id="ARBA00022692"/>
    </source>
</evidence>
<evidence type="ECO:0000256" key="12">
    <source>
        <dbReference type="ARBA" id="ARBA00022989"/>
    </source>
</evidence>
<evidence type="ECO:0000256" key="3">
    <source>
        <dbReference type="ARBA" id="ARBA00012438"/>
    </source>
</evidence>
<dbReference type="Gene3D" id="3.30.450.300">
    <property type="entry name" value="Sensor histidine kinase RisS, periplasmic domain"/>
    <property type="match status" value="1"/>
</dbReference>
<dbReference type="Gene3D" id="1.10.287.130">
    <property type="match status" value="1"/>
</dbReference>
<comment type="caution">
    <text evidence="18">The sequence shown here is derived from an EMBL/GenBank/DDBJ whole genome shotgun (WGS) entry which is preliminary data.</text>
</comment>
<dbReference type="PRINTS" id="PR00344">
    <property type="entry name" value="BCTRLSENSOR"/>
</dbReference>
<evidence type="ECO:0000256" key="5">
    <source>
        <dbReference type="ARBA" id="ARBA00022519"/>
    </source>
</evidence>
<dbReference type="AlphaFoldDB" id="A0A7W8HEE8"/>
<dbReference type="PROSITE" id="PS50885">
    <property type="entry name" value="HAMP"/>
    <property type="match status" value="1"/>
</dbReference>
<organism evidence="18 19">
    <name type="scientific">Quisquiliibacterium transsilvanicum</name>
    <dbReference type="NCBI Taxonomy" id="1549638"/>
    <lineage>
        <taxon>Bacteria</taxon>
        <taxon>Pseudomonadati</taxon>
        <taxon>Pseudomonadota</taxon>
        <taxon>Betaproteobacteria</taxon>
        <taxon>Burkholderiales</taxon>
        <taxon>Burkholderiaceae</taxon>
        <taxon>Quisquiliibacterium</taxon>
    </lineage>
</organism>
<keyword evidence="12 15" id="KW-1133">Transmembrane helix</keyword>
<dbReference type="GO" id="GO:0000155">
    <property type="term" value="F:phosphorelay sensor kinase activity"/>
    <property type="evidence" value="ECO:0007669"/>
    <property type="project" value="InterPro"/>
</dbReference>
<dbReference type="PANTHER" id="PTHR44936">
    <property type="entry name" value="SENSOR PROTEIN CREC"/>
    <property type="match status" value="1"/>
</dbReference>
<dbReference type="SMART" id="SM00388">
    <property type="entry name" value="HisKA"/>
    <property type="match status" value="1"/>
</dbReference>
<feature type="domain" description="HAMP" evidence="17">
    <location>
        <begin position="171"/>
        <end position="223"/>
    </location>
</feature>
<evidence type="ECO:0000256" key="11">
    <source>
        <dbReference type="ARBA" id="ARBA00022840"/>
    </source>
</evidence>
<dbReference type="Proteomes" id="UP000532440">
    <property type="component" value="Unassembled WGS sequence"/>
</dbReference>
<evidence type="ECO:0000256" key="14">
    <source>
        <dbReference type="ARBA" id="ARBA00023136"/>
    </source>
</evidence>
<dbReference type="Pfam" id="PF16524">
    <property type="entry name" value="RisS_PPD"/>
    <property type="match status" value="1"/>
</dbReference>
<dbReference type="InterPro" id="IPR003594">
    <property type="entry name" value="HATPase_dom"/>
</dbReference>
<dbReference type="RefSeq" id="WP_183963995.1">
    <property type="nucleotide sequence ID" value="NZ_BAABEW010000004.1"/>
</dbReference>
<dbReference type="CDD" id="cd00082">
    <property type="entry name" value="HisKA"/>
    <property type="match status" value="1"/>
</dbReference>
<sequence length="443" mass="48549">MRISLFWRTFLLIGGLIVFSLAASLQFVRSFERVPPEQRLAWEISSVVNLTRSALISSQGERRWQLLDELAREEDVRVAPLEPGDRVAPLPGQDEAERLRLRLQGILGPGTRIAGAVNDEPGLWVSFDIDDDRYWLAMGLERWTRQFGPPWWLIASLAILVSILGAMAISRLVNRPLAALATAIGRISSGAPAPPLPEDGPSEIASLNRHFNRMASDLAELEADRALALAGISHDLRTPLTRLRMEIELSRMEEAEKQSMSGDIERIDAIVGKFVEYARSGSGDRGADAVVEVDVAAAIDGLRSSWLPRIEAGEMELEVRVPAGLRWRGDPLDLARIVSNLVENAARHGRSGEETAQISIAARREAQTLRLEVADHGPGVPPDQLERLLRPFARIGDERSDRGGSGLGLAIVQRLAHRHGGRCILRNRDGGGLAATVLLPDAQ</sequence>
<keyword evidence="8 15" id="KW-0812">Transmembrane</keyword>
<keyword evidence="9" id="KW-0547">Nucleotide-binding</keyword>
<dbReference type="GO" id="GO:0005524">
    <property type="term" value="F:ATP binding"/>
    <property type="evidence" value="ECO:0007669"/>
    <property type="project" value="UniProtKB-KW"/>
</dbReference>
<dbReference type="EC" id="2.7.13.3" evidence="3"/>
<dbReference type="InterPro" id="IPR003660">
    <property type="entry name" value="HAMP_dom"/>
</dbReference>